<organism evidence="1 2">
    <name type="scientific">Rhodococcus rhodochrous</name>
    <dbReference type="NCBI Taxonomy" id="1829"/>
    <lineage>
        <taxon>Bacteria</taxon>
        <taxon>Bacillati</taxon>
        <taxon>Actinomycetota</taxon>
        <taxon>Actinomycetes</taxon>
        <taxon>Mycobacteriales</taxon>
        <taxon>Nocardiaceae</taxon>
        <taxon>Rhodococcus</taxon>
    </lineage>
</organism>
<dbReference type="EMBL" id="JAJNCO010000048">
    <property type="protein sequence ID" value="MCD2115083.1"/>
    <property type="molecule type" value="Genomic_DNA"/>
</dbReference>
<reference evidence="1" key="1">
    <citation type="submission" date="2021-11" db="EMBL/GenBank/DDBJ databases">
        <title>Development of a sustainable strategy for remediation of hydrocarbon-contaminated territories based on the waste exchange concept.</title>
        <authorList>
            <person name="Elkin A."/>
        </authorList>
    </citation>
    <scope>NUCLEOTIDE SEQUENCE</scope>
    <source>
        <strain evidence="1">IEGM 757</strain>
    </source>
</reference>
<accession>A0AAW4XPY9</accession>
<sequence>MDLEALTVDAFNQLGIDTRRVDAADHGSNLVVDPAGLALPIRMTWRSLVTDDVAERLLADAPYSDVPLLVIANRVTETARTLLTQRGSGYLDLRGRLALRTDRVLIDAPIEPLTERAGRSTALAGRAGLEVATALLLRPEHPVAVRELAREIGRSPSTVSDILAALRRDGLIDTHNTVSGTELFWNVAEYWPTKRAHLASLPAPGDASVIRPLRLGLDTAGVEPGWALSDSAAASAYGAPVAFRSDQILDFFVPDQSILRRATTLLGTAPSNRHARATVRVAPVPAAVQNRIDTDTNPFEWPLAHPLFVALDLAQDTGRGREILDIWTPDERWTRVW</sequence>
<dbReference type="RefSeq" id="WP_230792974.1">
    <property type="nucleotide sequence ID" value="NZ_JAJNCO010000048.1"/>
</dbReference>
<dbReference type="SUPFAM" id="SSF46785">
    <property type="entry name" value="Winged helix' DNA-binding domain"/>
    <property type="match status" value="1"/>
</dbReference>
<dbReference type="InterPro" id="IPR036390">
    <property type="entry name" value="WH_DNA-bd_sf"/>
</dbReference>
<dbReference type="InterPro" id="IPR011991">
    <property type="entry name" value="ArsR-like_HTH"/>
</dbReference>
<evidence type="ECO:0000313" key="1">
    <source>
        <dbReference type="EMBL" id="MCD2115083.1"/>
    </source>
</evidence>
<name>A0AAW4XPY9_RHORH</name>
<dbReference type="CDD" id="cd00090">
    <property type="entry name" value="HTH_ARSR"/>
    <property type="match status" value="1"/>
</dbReference>
<evidence type="ECO:0000313" key="2">
    <source>
        <dbReference type="Proteomes" id="UP001198630"/>
    </source>
</evidence>
<dbReference type="Pfam" id="PF13412">
    <property type="entry name" value="HTH_24"/>
    <property type="match status" value="1"/>
</dbReference>
<dbReference type="Gene3D" id="1.10.10.10">
    <property type="entry name" value="Winged helix-like DNA-binding domain superfamily/Winged helix DNA-binding domain"/>
    <property type="match status" value="1"/>
</dbReference>
<dbReference type="AlphaFoldDB" id="A0AAW4XPY9"/>
<dbReference type="Proteomes" id="UP001198630">
    <property type="component" value="Unassembled WGS sequence"/>
</dbReference>
<protein>
    <submittedName>
        <fullName evidence="1">Winged helix-turn-helix domain-containing protein</fullName>
    </submittedName>
</protein>
<dbReference type="InterPro" id="IPR036388">
    <property type="entry name" value="WH-like_DNA-bd_sf"/>
</dbReference>
<gene>
    <name evidence="1" type="ORF">LQ384_28850</name>
</gene>
<comment type="caution">
    <text evidence="1">The sequence shown here is derived from an EMBL/GenBank/DDBJ whole genome shotgun (WGS) entry which is preliminary data.</text>
</comment>
<proteinExistence type="predicted"/>